<dbReference type="PANTHER" id="PTHR35705">
    <property type="entry name" value="WPP DOMAIN-INTERACTING TAIL-ANCHORED PROTEIN 1"/>
    <property type="match status" value="1"/>
</dbReference>
<evidence type="ECO:0000313" key="3">
    <source>
        <dbReference type="EMBL" id="KAG9458980.1"/>
    </source>
</evidence>
<reference evidence="3 4" key="1">
    <citation type="submission" date="2021-07" db="EMBL/GenBank/DDBJ databases">
        <title>The Aristolochia fimbriata genome: insights into angiosperm evolution, floral development and chemical biosynthesis.</title>
        <authorList>
            <person name="Jiao Y."/>
        </authorList>
    </citation>
    <scope>NUCLEOTIDE SEQUENCE [LARGE SCALE GENOMIC DNA]</scope>
    <source>
        <strain evidence="3">IBCAS-2021</strain>
        <tissue evidence="3">Leaf</tissue>
    </source>
</reference>
<protein>
    <recommendedName>
        <fullName evidence="2">WIT1/2 N-terminal helical bundle domain-containing protein</fullName>
    </recommendedName>
</protein>
<feature type="coiled-coil region" evidence="1">
    <location>
        <begin position="141"/>
        <end position="168"/>
    </location>
</feature>
<evidence type="ECO:0000259" key="2">
    <source>
        <dbReference type="Pfam" id="PF26581"/>
    </source>
</evidence>
<gene>
    <name evidence="3" type="ORF">H6P81_003488</name>
</gene>
<feature type="coiled-coil region" evidence="1">
    <location>
        <begin position="345"/>
        <end position="476"/>
    </location>
</feature>
<evidence type="ECO:0000256" key="1">
    <source>
        <dbReference type="SAM" id="Coils"/>
    </source>
</evidence>
<organism evidence="3 4">
    <name type="scientific">Aristolochia fimbriata</name>
    <name type="common">White veined hardy Dutchman's pipe vine</name>
    <dbReference type="NCBI Taxonomy" id="158543"/>
    <lineage>
        <taxon>Eukaryota</taxon>
        <taxon>Viridiplantae</taxon>
        <taxon>Streptophyta</taxon>
        <taxon>Embryophyta</taxon>
        <taxon>Tracheophyta</taxon>
        <taxon>Spermatophyta</taxon>
        <taxon>Magnoliopsida</taxon>
        <taxon>Magnoliidae</taxon>
        <taxon>Piperales</taxon>
        <taxon>Aristolochiaceae</taxon>
        <taxon>Aristolochia</taxon>
    </lineage>
</organism>
<dbReference type="InterPro" id="IPR039976">
    <property type="entry name" value="WIT1/WIT2"/>
</dbReference>
<dbReference type="PANTHER" id="PTHR35705:SF1">
    <property type="entry name" value="WPP DOMAIN-INTERACTING TAIL-ANCHORED PROTEIN 1"/>
    <property type="match status" value="1"/>
</dbReference>
<dbReference type="Pfam" id="PF26581">
    <property type="entry name" value="WIT1_2_N"/>
    <property type="match status" value="1"/>
</dbReference>
<feature type="domain" description="WIT1/2 N-terminal helical bundle" evidence="2">
    <location>
        <begin position="51"/>
        <end position="185"/>
    </location>
</feature>
<dbReference type="Proteomes" id="UP000825729">
    <property type="component" value="Unassembled WGS sequence"/>
</dbReference>
<keyword evidence="1" id="KW-0175">Coiled coil</keyword>
<evidence type="ECO:0000313" key="4">
    <source>
        <dbReference type="Proteomes" id="UP000825729"/>
    </source>
</evidence>
<feature type="coiled-coil region" evidence="1">
    <location>
        <begin position="523"/>
        <end position="550"/>
    </location>
</feature>
<name>A0AAV7FFQ2_ARIFI</name>
<sequence length="619" mass="69938">MKKHFEADREGNTTMDVKSMDAVGLPLSPDAILSPRRSPPNAEKLRELVNAEILTRIDLDLAYSADRLLNLDKLLKNVAAGVSDYEAVAVEYEDVGYDFIESALEFDLLSAIFDSEVRELDNFTSIVHMDIVDAHEKISSCELLEESLLELEAKLEDSEESLRLLQDQVGEMRMHSVKFQSMIDCCGQESWQNEILGFSENSVFSPRFAKVEMNTAPQQRHILRMLEKSLARELELENKLTMSIYSEEDLLTKLNKSERNICCTEETTDVSLEKFFEAQIMAELLIVISKELVDTVHITHLGLNSSAQREGEMRSKISFLENQLKEADIRLEKSHSLDKVNPEQCTTLTCKITELQSIIENLKEKLSQVESKCKSAEDENKLLENANFELNKQVALLRNDNNNVENVDLLEKQLQKSDTQLQHAKALVEANQEKQGIFYVALGNMGNVIEDLKAKLVDAEKRADSAEAKCILLTETNLEQNEELGVLRERVELLEASVRQADDVKKTTANAIDMRTKVISNLLLQLSVERERVQAQISSLEKENSMLLESCWKTRSNISVTGSQPREDPIQHFRGDPFTVVGITPIDLGTSQAMLKIASEDKKSGNQRFMPTYGSLCLD</sequence>
<dbReference type="SUPFAM" id="SSF57997">
    <property type="entry name" value="Tropomyosin"/>
    <property type="match status" value="1"/>
</dbReference>
<accession>A0AAV7FFQ2</accession>
<dbReference type="EMBL" id="JAINDJ010000002">
    <property type="protein sequence ID" value="KAG9458980.1"/>
    <property type="molecule type" value="Genomic_DNA"/>
</dbReference>
<dbReference type="AlphaFoldDB" id="A0AAV7FFQ2"/>
<keyword evidence="4" id="KW-1185">Reference proteome</keyword>
<comment type="caution">
    <text evidence="3">The sequence shown here is derived from an EMBL/GenBank/DDBJ whole genome shotgun (WGS) entry which is preliminary data.</text>
</comment>
<dbReference type="InterPro" id="IPR058610">
    <property type="entry name" value="WIT1_2_N"/>
</dbReference>
<proteinExistence type="predicted"/>